<feature type="transmembrane region" description="Helical" evidence="9">
    <location>
        <begin position="500"/>
        <end position="521"/>
    </location>
</feature>
<evidence type="ECO:0000313" key="10">
    <source>
        <dbReference type="EMBL" id="NRT18072.1"/>
    </source>
</evidence>
<dbReference type="Proteomes" id="UP000779507">
    <property type="component" value="Unassembled WGS sequence"/>
</dbReference>
<keyword evidence="4 9" id="KW-0812">Transmembrane</keyword>
<dbReference type="PANTHER" id="PTHR30607">
    <property type="entry name" value="POTASSIUM-TRANSPORTING ATPASE A CHAIN"/>
    <property type="match status" value="1"/>
</dbReference>
<dbReference type="InterPro" id="IPR004623">
    <property type="entry name" value="KdpA"/>
</dbReference>
<evidence type="ECO:0000256" key="6">
    <source>
        <dbReference type="ARBA" id="ARBA00022989"/>
    </source>
</evidence>
<evidence type="ECO:0000256" key="5">
    <source>
        <dbReference type="ARBA" id="ARBA00022958"/>
    </source>
</evidence>
<feature type="transmembrane region" description="Helical" evidence="9">
    <location>
        <begin position="425"/>
        <end position="446"/>
    </location>
</feature>
<evidence type="ECO:0000256" key="7">
    <source>
        <dbReference type="ARBA" id="ARBA00023065"/>
    </source>
</evidence>
<feature type="transmembrane region" description="Helical" evidence="9">
    <location>
        <begin position="181"/>
        <end position="202"/>
    </location>
</feature>
<feature type="transmembrane region" description="Helical" evidence="9">
    <location>
        <begin position="377"/>
        <end position="404"/>
    </location>
</feature>
<accession>A0ABX2FLR8</accession>
<comment type="subcellular location">
    <subcellularLocation>
        <location evidence="9">Cell membrane</location>
        <topology evidence="9">Multi-pass membrane protein</topology>
    </subcellularLocation>
</comment>
<dbReference type="PANTHER" id="PTHR30607:SF2">
    <property type="entry name" value="POTASSIUM-TRANSPORTING ATPASE POTASSIUM-BINDING SUBUNIT"/>
    <property type="match status" value="1"/>
</dbReference>
<evidence type="ECO:0000256" key="3">
    <source>
        <dbReference type="ARBA" id="ARBA00022538"/>
    </source>
</evidence>
<keyword evidence="2 9" id="KW-1003">Cell membrane</keyword>
<name>A0ABX2FLR8_9BACT</name>
<comment type="similarity">
    <text evidence="9">Belongs to the KdpA family.</text>
</comment>
<comment type="subunit">
    <text evidence="9">The system is composed of three essential subunits: KdpA, KdpB and KdpC.</text>
</comment>
<keyword evidence="5 9" id="KW-0630">Potassium</keyword>
<evidence type="ECO:0000256" key="1">
    <source>
        <dbReference type="ARBA" id="ARBA00022448"/>
    </source>
</evidence>
<evidence type="ECO:0000313" key="11">
    <source>
        <dbReference type="Proteomes" id="UP000779507"/>
    </source>
</evidence>
<dbReference type="Pfam" id="PF03814">
    <property type="entry name" value="KdpA"/>
    <property type="match status" value="1"/>
</dbReference>
<proteinExistence type="inferred from homology"/>
<protein>
    <recommendedName>
        <fullName evidence="9">Potassium-transporting ATPase potassium-binding subunit</fullName>
    </recommendedName>
    <alternativeName>
        <fullName evidence="9">ATP phosphohydrolase [potassium-transporting] A chain</fullName>
    </alternativeName>
    <alternativeName>
        <fullName evidence="9">Potassium-binding and translocating subunit A</fullName>
    </alternativeName>
    <alternativeName>
        <fullName evidence="9">Potassium-translocating ATPase A chain</fullName>
    </alternativeName>
</protein>
<feature type="transmembrane region" description="Helical" evidence="9">
    <location>
        <begin position="64"/>
        <end position="85"/>
    </location>
</feature>
<evidence type="ECO:0000256" key="8">
    <source>
        <dbReference type="ARBA" id="ARBA00023136"/>
    </source>
</evidence>
<keyword evidence="8 9" id="KW-0472">Membrane</keyword>
<comment type="caution">
    <text evidence="10">The sequence shown here is derived from an EMBL/GenBank/DDBJ whole genome shotgun (WGS) entry which is preliminary data.</text>
</comment>
<keyword evidence="1 9" id="KW-0813">Transport</keyword>
<dbReference type="RefSeq" id="WP_173808836.1">
    <property type="nucleotide sequence ID" value="NZ_JABSNP010000003.1"/>
</dbReference>
<evidence type="ECO:0000256" key="2">
    <source>
        <dbReference type="ARBA" id="ARBA00022475"/>
    </source>
</evidence>
<keyword evidence="7 9" id="KW-0406">Ion transport</keyword>
<reference evidence="10 11" key="1">
    <citation type="submission" date="2020-05" db="EMBL/GenBank/DDBJ databases">
        <title>Genomic Encyclopedia of Type Strains, Phase IV (KMG-V): Genome sequencing to study the core and pangenomes of soil and plant-associated prokaryotes.</title>
        <authorList>
            <person name="Whitman W."/>
        </authorList>
    </citation>
    <scope>NUCLEOTIDE SEQUENCE [LARGE SCALE GENOMIC DNA]</scope>
    <source>
        <strain evidence="10 11">9A</strain>
    </source>
</reference>
<feature type="transmembrane region" description="Helical" evidence="9">
    <location>
        <begin position="542"/>
        <end position="566"/>
    </location>
</feature>
<feature type="transmembrane region" description="Helical" evidence="9">
    <location>
        <begin position="283"/>
        <end position="304"/>
    </location>
</feature>
<gene>
    <name evidence="9" type="primary">kdpA</name>
    <name evidence="10" type="ORF">HNP98_000883</name>
</gene>
<keyword evidence="11" id="KW-1185">Reference proteome</keyword>
<evidence type="ECO:0000256" key="4">
    <source>
        <dbReference type="ARBA" id="ARBA00022692"/>
    </source>
</evidence>
<dbReference type="NCBIfam" id="TIGR00680">
    <property type="entry name" value="kdpA"/>
    <property type="match status" value="1"/>
</dbReference>
<dbReference type="HAMAP" id="MF_00275">
    <property type="entry name" value="KdpA"/>
    <property type="match status" value="1"/>
</dbReference>
<comment type="caution">
    <text evidence="9">Lacks conserved residue(s) required for the propagation of feature annotation.</text>
</comment>
<keyword evidence="3 9" id="KW-0633">Potassium transport</keyword>
<organism evidence="10 11">
    <name type="scientific">Hymenobacter caeli</name>
    <dbReference type="NCBI Taxonomy" id="2735894"/>
    <lineage>
        <taxon>Bacteria</taxon>
        <taxon>Pseudomonadati</taxon>
        <taxon>Bacteroidota</taxon>
        <taxon>Cytophagia</taxon>
        <taxon>Cytophagales</taxon>
        <taxon>Hymenobacteraceae</taxon>
        <taxon>Hymenobacter</taxon>
    </lineage>
</organism>
<evidence type="ECO:0000256" key="9">
    <source>
        <dbReference type="HAMAP-Rule" id="MF_00275"/>
    </source>
</evidence>
<dbReference type="PIRSF" id="PIRSF001294">
    <property type="entry name" value="K_ATPaseA"/>
    <property type="match status" value="1"/>
</dbReference>
<dbReference type="EMBL" id="JABSNP010000003">
    <property type="protein sequence ID" value="NRT18072.1"/>
    <property type="molecule type" value="Genomic_DNA"/>
</dbReference>
<comment type="function">
    <text evidence="9">Part of the high-affinity ATP-driven potassium transport (or Kdp) system, which catalyzes the hydrolysis of ATP coupled with the electrogenic transport of potassium into the cytoplasm. This subunit binds the extracellular potassium ions and delivers the ions to the membrane domain of KdpB through an intramembrane tunnel.</text>
</comment>
<keyword evidence="6 9" id="KW-1133">Transmembrane helix</keyword>
<feature type="transmembrane region" description="Helical" evidence="9">
    <location>
        <begin position="253"/>
        <end position="276"/>
    </location>
</feature>
<sequence length="572" mass="60228">MLNTLNVGLLFGLSAALALPVGRYMARVYGGEATWLDPVLAPLENALYRLTGLKPTRAMTWRQYVGALLGINLVWLVWAVGILLVQNRLPFWNPDHIPAMELTQALHTAVSFLTSTNAQHYSGETGASYFAQMAVLTFLQFVSAGTSLAAGIAVVRALGGTDTAGHVGNFYQDLVRSCVRILLPVCLVFSVLFELGGVPMTFAGAAHHPTLEGTAATVARGPVAAMMSIKELGSNGGGFFGPNDAHPFENPTFFTFAVHHVAVMLLPMAFVVMLGYYLRRRRFAAILFAVMTAGLLLLAAPAVWVELRGNPALTALGLAEAPGGNQLEGKEVRFGVYHTAAYAGINMAIPAGTIAGAQDSFAPLTGVPFMLLMQIDAFFGGVGTGFLNMFIYIVITAFIASLMVGRSPELLGKKVEAREMQAATLVAVAQPVVVLACTGLAAWLWATTPHAADALKWLSNPGAHGFSTMLYEFISAASGNGSGFGGLGSNNPFWNLTPCLAMLSGRFVPIVGALIIAAGLLAKNPTPPSLGGIRLESATFAVLLLVVIGVLGALLFFPALTLGPLAEYFGGR</sequence>